<keyword evidence="3" id="KW-0031">Aminopeptidase</keyword>
<dbReference type="STRING" id="35722.A0A0B7NSX8"/>
<keyword evidence="10 12" id="KW-0472">Membrane</keyword>
<evidence type="ECO:0000256" key="11">
    <source>
        <dbReference type="ARBA" id="ARBA00023180"/>
    </source>
</evidence>
<dbReference type="PROSITE" id="PS00708">
    <property type="entry name" value="PRO_ENDOPEP_SER"/>
    <property type="match status" value="1"/>
</dbReference>
<dbReference type="PANTHER" id="PTHR11731">
    <property type="entry name" value="PROTEASE FAMILY S9B,C DIPEPTIDYL-PEPTIDASE IV-RELATED"/>
    <property type="match status" value="1"/>
</dbReference>
<comment type="subcellular location">
    <subcellularLocation>
        <location evidence="1">Vacuole membrane</location>
        <topology evidence="1">Single-pass type II membrane protein</topology>
    </subcellularLocation>
</comment>
<keyword evidence="6" id="KW-0378">Hydrolase</keyword>
<feature type="domain" description="Peptidase S9 prolyl oligopeptidase catalytic" evidence="13">
    <location>
        <begin position="658"/>
        <end position="866"/>
    </location>
</feature>
<dbReference type="SUPFAM" id="SSF82171">
    <property type="entry name" value="DPP6 N-terminal domain-like"/>
    <property type="match status" value="1"/>
</dbReference>
<dbReference type="GO" id="GO:0008239">
    <property type="term" value="F:dipeptidyl-peptidase activity"/>
    <property type="evidence" value="ECO:0007669"/>
    <property type="project" value="TreeGrafter"/>
</dbReference>
<evidence type="ECO:0000256" key="10">
    <source>
        <dbReference type="ARBA" id="ARBA00023136"/>
    </source>
</evidence>
<dbReference type="MEROPS" id="S09.006"/>
<evidence type="ECO:0000256" key="12">
    <source>
        <dbReference type="SAM" id="Phobius"/>
    </source>
</evidence>
<evidence type="ECO:0000256" key="7">
    <source>
        <dbReference type="ARBA" id="ARBA00022825"/>
    </source>
</evidence>
<evidence type="ECO:0000313" key="15">
    <source>
        <dbReference type="EMBL" id="CEP18378.1"/>
    </source>
</evidence>
<evidence type="ECO:0008006" key="17">
    <source>
        <dbReference type="Google" id="ProtNLM"/>
    </source>
</evidence>
<reference evidence="15 16" key="1">
    <citation type="submission" date="2014-09" db="EMBL/GenBank/DDBJ databases">
        <authorList>
            <person name="Ellenberger Sabrina"/>
        </authorList>
    </citation>
    <scope>NUCLEOTIDE SEQUENCE [LARGE SCALE GENOMIC DNA]</scope>
    <source>
        <strain evidence="15 16">CBS 412.66</strain>
    </source>
</reference>
<dbReference type="InterPro" id="IPR050278">
    <property type="entry name" value="Serine_Prot_S9B/DPPIV"/>
</dbReference>
<comment type="similarity">
    <text evidence="2">Belongs to the peptidase S9B family.</text>
</comment>
<organism evidence="15 16">
    <name type="scientific">Parasitella parasitica</name>
    <dbReference type="NCBI Taxonomy" id="35722"/>
    <lineage>
        <taxon>Eukaryota</taxon>
        <taxon>Fungi</taxon>
        <taxon>Fungi incertae sedis</taxon>
        <taxon>Mucoromycota</taxon>
        <taxon>Mucoromycotina</taxon>
        <taxon>Mucoromycetes</taxon>
        <taxon>Mucorales</taxon>
        <taxon>Mucorineae</taxon>
        <taxon>Mucoraceae</taxon>
        <taxon>Parasitella</taxon>
    </lineage>
</organism>
<evidence type="ECO:0000256" key="1">
    <source>
        <dbReference type="ARBA" id="ARBA00004576"/>
    </source>
</evidence>
<dbReference type="GO" id="GO:0005774">
    <property type="term" value="C:vacuolar membrane"/>
    <property type="evidence" value="ECO:0007669"/>
    <property type="project" value="UniProtKB-SubCell"/>
</dbReference>
<keyword evidence="5 12" id="KW-0812">Transmembrane</keyword>
<keyword evidence="8" id="KW-0735">Signal-anchor</keyword>
<evidence type="ECO:0000256" key="2">
    <source>
        <dbReference type="ARBA" id="ARBA00006150"/>
    </source>
</evidence>
<sequence length="888" mass="101761">MTSRQEYFVDFDQEAANEASQGLLSDKQKQRLVGSDSDQDDLYLYSEEKELIHTDYSYPKKGFNWVCLGFVSILALAWILWTLSIVQLFTGLTAQESDHKSTSNAAAKQARRLEFEDVFNSSFTPKKTNLVWVENDPRDGIYTYRDPESNNILLESIQDRQNEVFVKAEDLKYKHLDLNVNSFELSHDAQYLLLKTNVSSVWRHSSLFNAYIYRVSDKTITQLTATSKISYAVWSPTGHQLAYVMDNDIYITDLIKHKRVTFDGSQTVFNGIPDWVYEEEILESNFALWWAPDSSHIAFLKLDETQVPEYHLQLYTGIRNGSYPKENKIRYPKAGAPNPLVSLHVYSLSADRVITASATSTQDTYANIMLSSNGRDFSEDDRLIVDVTWATDSHTQLLFKQTNRIQDHEYTNLVEIDSFHLENSTVQLVREYKPTDGGWIDIAQSMVYLPPNNNSTRTDLKYLDILDNEEGFAHLAIITVLENNSSVYWLTSGEWEVVAETVEVDAKRQLVHFVSTERSPYERHLYKISLDNENPASTKLCITCPMDPEEHAYYSASFSPKSGYYILNYEGPGIPYTVVKKVDDASFRSVLQDNIELRMLLQDYELPKTHFKTVSSGGIEMTAMEVVPADFDSRKKYPVLFHVYGGPGSQLVSYRFDLSWQTFVASQLGFIIVTVDGRGTGFKGRKYRVGVRGRLGELETIDQVNAGRHWAKLDYVDEYRMAIWGWSYGGYMATKVIEADDGIFSTGMAVAPVTDWRFYDSVYTERYMKTPRLNPVGFEHSAVNNMTGFRNVKYLLAHGTGDDNGKCAKPIHFQHTAVLVDKLTLEDIHNYRVQIYSDSNHAIRHHNANKNLYYLLTEFLIESFGGHEYKHIYNEMHGKFSGPLPKEE</sequence>
<accession>A0A0B7NSX8</accession>
<evidence type="ECO:0000259" key="14">
    <source>
        <dbReference type="Pfam" id="PF00930"/>
    </source>
</evidence>
<dbReference type="PANTHER" id="PTHR11731:SF200">
    <property type="entry name" value="DIPEPTIDYL PEPTIDASE 10, ISOFORM B"/>
    <property type="match status" value="1"/>
</dbReference>
<evidence type="ECO:0000256" key="6">
    <source>
        <dbReference type="ARBA" id="ARBA00022801"/>
    </source>
</evidence>
<evidence type="ECO:0000256" key="3">
    <source>
        <dbReference type="ARBA" id="ARBA00022438"/>
    </source>
</evidence>
<keyword evidence="9 12" id="KW-1133">Transmembrane helix</keyword>
<evidence type="ECO:0000259" key="13">
    <source>
        <dbReference type="Pfam" id="PF00326"/>
    </source>
</evidence>
<dbReference type="Gene3D" id="2.140.10.30">
    <property type="entry name" value="Dipeptidylpeptidase IV, N-terminal domain"/>
    <property type="match status" value="1"/>
</dbReference>
<dbReference type="InterPro" id="IPR002471">
    <property type="entry name" value="Pept_S9_AS"/>
</dbReference>
<evidence type="ECO:0000256" key="5">
    <source>
        <dbReference type="ARBA" id="ARBA00022692"/>
    </source>
</evidence>
<dbReference type="FunFam" id="3.40.50.1820:FF:000003">
    <property type="entry name" value="Dipeptidyl peptidase 4"/>
    <property type="match status" value="1"/>
</dbReference>
<dbReference type="SUPFAM" id="SSF53474">
    <property type="entry name" value="alpha/beta-Hydrolases"/>
    <property type="match status" value="1"/>
</dbReference>
<keyword evidence="7" id="KW-0720">Serine protease</keyword>
<dbReference type="GO" id="GO:0005886">
    <property type="term" value="C:plasma membrane"/>
    <property type="evidence" value="ECO:0007669"/>
    <property type="project" value="TreeGrafter"/>
</dbReference>
<dbReference type="Proteomes" id="UP000054107">
    <property type="component" value="Unassembled WGS sequence"/>
</dbReference>
<dbReference type="EMBL" id="LN733809">
    <property type="protein sequence ID" value="CEP18378.1"/>
    <property type="molecule type" value="Genomic_DNA"/>
</dbReference>
<dbReference type="InterPro" id="IPR002469">
    <property type="entry name" value="Peptidase_S9B_N"/>
</dbReference>
<feature type="transmembrane region" description="Helical" evidence="12">
    <location>
        <begin position="62"/>
        <end position="81"/>
    </location>
</feature>
<dbReference type="GO" id="GO:0004252">
    <property type="term" value="F:serine-type endopeptidase activity"/>
    <property type="evidence" value="ECO:0007669"/>
    <property type="project" value="InterPro"/>
</dbReference>
<feature type="domain" description="Dipeptidylpeptidase IV N-terminal" evidence="14">
    <location>
        <begin position="186"/>
        <end position="576"/>
    </location>
</feature>
<keyword evidence="4" id="KW-0645">Protease</keyword>
<proteinExistence type="inferred from homology"/>
<dbReference type="Pfam" id="PF00930">
    <property type="entry name" value="DPPIV_N"/>
    <property type="match status" value="1"/>
</dbReference>
<evidence type="ECO:0000256" key="9">
    <source>
        <dbReference type="ARBA" id="ARBA00022989"/>
    </source>
</evidence>
<protein>
    <recommendedName>
        <fullName evidence="17">Dipeptidyl-peptidase IV</fullName>
    </recommendedName>
</protein>
<dbReference type="InterPro" id="IPR001375">
    <property type="entry name" value="Peptidase_S9_cat"/>
</dbReference>
<dbReference type="Gene3D" id="3.40.50.1820">
    <property type="entry name" value="alpha/beta hydrolase"/>
    <property type="match status" value="1"/>
</dbReference>
<evidence type="ECO:0000256" key="4">
    <source>
        <dbReference type="ARBA" id="ARBA00022670"/>
    </source>
</evidence>
<evidence type="ECO:0000256" key="8">
    <source>
        <dbReference type="ARBA" id="ARBA00022968"/>
    </source>
</evidence>
<dbReference type="GO" id="GO:0006508">
    <property type="term" value="P:proteolysis"/>
    <property type="evidence" value="ECO:0007669"/>
    <property type="project" value="UniProtKB-KW"/>
</dbReference>
<dbReference type="InterPro" id="IPR029058">
    <property type="entry name" value="AB_hydrolase_fold"/>
</dbReference>
<keyword evidence="11" id="KW-0325">Glycoprotein</keyword>
<gene>
    <name evidence="15" type="primary">PARPA_12682.1 scaffold 45263</name>
</gene>
<name>A0A0B7NSX8_9FUNG</name>
<dbReference type="OrthoDB" id="16520at2759"/>
<dbReference type="GO" id="GO:0004177">
    <property type="term" value="F:aminopeptidase activity"/>
    <property type="evidence" value="ECO:0007669"/>
    <property type="project" value="UniProtKB-KW"/>
</dbReference>
<evidence type="ECO:0000313" key="16">
    <source>
        <dbReference type="Proteomes" id="UP000054107"/>
    </source>
</evidence>
<dbReference type="AlphaFoldDB" id="A0A0B7NSX8"/>
<keyword evidence="16" id="KW-1185">Reference proteome</keyword>
<dbReference type="Pfam" id="PF00326">
    <property type="entry name" value="Peptidase_S9"/>
    <property type="match status" value="1"/>
</dbReference>